<dbReference type="EC" id="1.2.1.3" evidence="3"/>
<dbReference type="Proteomes" id="UP000055045">
    <property type="component" value="Unassembled WGS sequence"/>
</dbReference>
<dbReference type="Gene3D" id="3.40.309.10">
    <property type="entry name" value="Aldehyde Dehydrogenase, Chain A, domain 2"/>
    <property type="match status" value="1"/>
</dbReference>
<accession>A0A101MPD8</accession>
<evidence type="ECO:0000256" key="6">
    <source>
        <dbReference type="RuleBase" id="RU003345"/>
    </source>
</evidence>
<dbReference type="Pfam" id="PF00171">
    <property type="entry name" value="Aldedh"/>
    <property type="match status" value="1"/>
</dbReference>
<comment type="similarity">
    <text evidence="1 6">Belongs to the aldehyde dehydrogenase family.</text>
</comment>
<dbReference type="Gene3D" id="3.40.605.10">
    <property type="entry name" value="Aldehyde Dehydrogenase, Chain A, domain 1"/>
    <property type="match status" value="1"/>
</dbReference>
<name>A0A101MPD8_PENFR</name>
<proteinExistence type="inferred from homology"/>
<dbReference type="STRING" id="48697.A0A101MPD8"/>
<evidence type="ECO:0000256" key="5">
    <source>
        <dbReference type="PROSITE-ProRule" id="PRU10007"/>
    </source>
</evidence>
<sequence length="497" mass="53366">MPPIFPPLEQALPSHHDLFYNGAWRKPLASTYNDTLNPSTGKPITRVAQASATDVDAAVEAAHEAFLSWRKTTIAERQACLHRAGAILREHAGELALADAVNTGNPVTEMLVDANRAANSLDYFAGLIPMLRGETLPGPFPADAYLHYTVREPIGVVARFMASNHPFMFAGSRMASVIAAGNTVVVKPPDQAPLSCLRLAELLDGVFPPGVLNILPGGPECGQALATHPLVKKVTLIGSVATGKVIQREAADTLKPTLLELGGKNALIAFPDANLDQLVQGVVNGMNFAWAGQSCGSLSRVFLHSSIHDEVLDRVVQIIQHKYRPGLSTDPATTMGSLVSKVAQDRVLDYIASAHAEGAKLIHGGGKPAELTETELAGGFFVQPTIFTDVLPHMRIAREEIFGPVMSVFPWTDESEMLRIVNSTSYGLTGSIFTRDLATAQRMISQVEAGFVWVNEVGKHFLNVPFGGVKESGNGRDECLDELLAFTAVKSVNIKLQ</sequence>
<comment type="catalytic activity">
    <reaction evidence="4">
        <text>an aldehyde + NAD(+) + H2O = a carboxylate + NADH + 2 H(+)</text>
        <dbReference type="Rhea" id="RHEA:16185"/>
        <dbReference type="ChEBI" id="CHEBI:15377"/>
        <dbReference type="ChEBI" id="CHEBI:15378"/>
        <dbReference type="ChEBI" id="CHEBI:17478"/>
        <dbReference type="ChEBI" id="CHEBI:29067"/>
        <dbReference type="ChEBI" id="CHEBI:57540"/>
        <dbReference type="ChEBI" id="CHEBI:57945"/>
        <dbReference type="EC" id="1.2.1.3"/>
    </reaction>
</comment>
<evidence type="ECO:0000256" key="2">
    <source>
        <dbReference type="ARBA" id="ARBA00023002"/>
    </source>
</evidence>
<feature type="active site" evidence="5">
    <location>
        <position position="260"/>
    </location>
</feature>
<reference evidence="8 9" key="1">
    <citation type="submission" date="2015-10" db="EMBL/GenBank/DDBJ databases">
        <title>Genome sequencing of Penicillium freii.</title>
        <authorList>
            <person name="Nguyen H.D."/>
            <person name="Visagie C.M."/>
            <person name="Seifert K.A."/>
        </authorList>
    </citation>
    <scope>NUCLEOTIDE SEQUENCE [LARGE SCALE GENOMIC DNA]</scope>
    <source>
        <strain evidence="8 9">DAOM 242723</strain>
    </source>
</reference>
<evidence type="ECO:0000256" key="4">
    <source>
        <dbReference type="ARBA" id="ARBA00049194"/>
    </source>
</evidence>
<dbReference type="InterPro" id="IPR015590">
    <property type="entry name" value="Aldehyde_DH_dom"/>
</dbReference>
<protein>
    <recommendedName>
        <fullName evidence="3">aldehyde dehydrogenase (NAD(+))</fullName>
        <ecNumber evidence="3">1.2.1.3</ecNumber>
    </recommendedName>
</protein>
<evidence type="ECO:0000313" key="9">
    <source>
        <dbReference type="Proteomes" id="UP000055045"/>
    </source>
</evidence>
<comment type="caution">
    <text evidence="8">The sequence shown here is derived from an EMBL/GenBank/DDBJ whole genome shotgun (WGS) entry which is preliminary data.</text>
</comment>
<dbReference type="GO" id="GO:0004029">
    <property type="term" value="F:aldehyde dehydrogenase (NAD+) activity"/>
    <property type="evidence" value="ECO:0007669"/>
    <property type="project" value="UniProtKB-EC"/>
</dbReference>
<evidence type="ECO:0000256" key="1">
    <source>
        <dbReference type="ARBA" id="ARBA00009986"/>
    </source>
</evidence>
<evidence type="ECO:0000259" key="7">
    <source>
        <dbReference type="Pfam" id="PF00171"/>
    </source>
</evidence>
<dbReference type="SUPFAM" id="SSF53720">
    <property type="entry name" value="ALDH-like"/>
    <property type="match status" value="1"/>
</dbReference>
<dbReference type="FunFam" id="3.40.605.10:FF:000007">
    <property type="entry name" value="NAD/NADP-dependent betaine aldehyde dehydrogenase"/>
    <property type="match status" value="1"/>
</dbReference>
<feature type="domain" description="Aldehyde dehydrogenase" evidence="7">
    <location>
        <begin position="31"/>
        <end position="492"/>
    </location>
</feature>
<dbReference type="PANTHER" id="PTHR11699">
    <property type="entry name" value="ALDEHYDE DEHYDROGENASE-RELATED"/>
    <property type="match status" value="1"/>
</dbReference>
<dbReference type="InterPro" id="IPR016162">
    <property type="entry name" value="Ald_DH_N"/>
</dbReference>
<organism evidence="8 9">
    <name type="scientific">Penicillium freii</name>
    <dbReference type="NCBI Taxonomy" id="48697"/>
    <lineage>
        <taxon>Eukaryota</taxon>
        <taxon>Fungi</taxon>
        <taxon>Dikarya</taxon>
        <taxon>Ascomycota</taxon>
        <taxon>Pezizomycotina</taxon>
        <taxon>Eurotiomycetes</taxon>
        <taxon>Eurotiomycetidae</taxon>
        <taxon>Eurotiales</taxon>
        <taxon>Aspergillaceae</taxon>
        <taxon>Penicillium</taxon>
    </lineage>
</organism>
<dbReference type="EMBL" id="LLXE01000052">
    <property type="protein sequence ID" value="KUM64260.1"/>
    <property type="molecule type" value="Genomic_DNA"/>
</dbReference>
<keyword evidence="9" id="KW-1185">Reference proteome</keyword>
<dbReference type="PROSITE" id="PS00687">
    <property type="entry name" value="ALDEHYDE_DEHYDR_GLU"/>
    <property type="match status" value="1"/>
</dbReference>
<dbReference type="AlphaFoldDB" id="A0A101MPD8"/>
<gene>
    <name evidence="8" type="ORF">ACN42_g2799</name>
</gene>
<dbReference type="InterPro" id="IPR016161">
    <property type="entry name" value="Ald_DH/histidinol_DH"/>
</dbReference>
<dbReference type="InterPro" id="IPR029510">
    <property type="entry name" value="Ald_DH_CS_GLU"/>
</dbReference>
<keyword evidence="2 6" id="KW-0560">Oxidoreductase</keyword>
<dbReference type="InterPro" id="IPR016163">
    <property type="entry name" value="Ald_DH_C"/>
</dbReference>
<evidence type="ECO:0000256" key="3">
    <source>
        <dbReference type="ARBA" id="ARBA00024226"/>
    </source>
</evidence>
<evidence type="ECO:0000313" key="8">
    <source>
        <dbReference type="EMBL" id="KUM64260.1"/>
    </source>
</evidence>